<reference evidence="1 2" key="1">
    <citation type="journal article" date="2022" name="bioRxiv">
        <title>The genome of the oomycete Peronosclerospora sorghi, a cosmopolitan pathogen of maize and sorghum, is inflated with dispersed pseudogenes.</title>
        <authorList>
            <person name="Fletcher K."/>
            <person name="Martin F."/>
            <person name="Isakeit T."/>
            <person name="Cavanaugh K."/>
            <person name="Magill C."/>
            <person name="Michelmore R."/>
        </authorList>
    </citation>
    <scope>NUCLEOTIDE SEQUENCE [LARGE SCALE GENOMIC DNA]</scope>
    <source>
        <strain evidence="1">P6</strain>
    </source>
</reference>
<comment type="caution">
    <text evidence="1">The sequence shown here is derived from an EMBL/GenBank/DDBJ whole genome shotgun (WGS) entry which is preliminary data.</text>
</comment>
<keyword evidence="2" id="KW-1185">Reference proteome</keyword>
<gene>
    <name evidence="1" type="ORF">PsorP6_001654</name>
</gene>
<proteinExistence type="predicted"/>
<organism evidence="1 2">
    <name type="scientific">Peronosclerospora sorghi</name>
    <dbReference type="NCBI Taxonomy" id="230839"/>
    <lineage>
        <taxon>Eukaryota</taxon>
        <taxon>Sar</taxon>
        <taxon>Stramenopiles</taxon>
        <taxon>Oomycota</taxon>
        <taxon>Peronosporomycetes</taxon>
        <taxon>Peronosporales</taxon>
        <taxon>Peronosporaceae</taxon>
        <taxon>Peronosclerospora</taxon>
    </lineage>
</organism>
<name>A0ACC0WYL4_9STRA</name>
<accession>A0ACC0WYL4</accession>
<evidence type="ECO:0000313" key="1">
    <source>
        <dbReference type="EMBL" id="KAI9923120.1"/>
    </source>
</evidence>
<evidence type="ECO:0000313" key="2">
    <source>
        <dbReference type="Proteomes" id="UP001163321"/>
    </source>
</evidence>
<sequence>MIDPLFCFSKFSACGPICFSAHSPKPSHQPNHPSFALPKACFSANTQETHSSLYALEKTHVSFQAPDNVLPGLEKRRGGTLATRTPWSPHGLLMAKRSKEKSRSSEIKAWKFFRLVQIVKSDYFKELNLTQSEKWKELSLRHWISRNGNIIRGDERKKPLPTKWQNMSTRRSRTYKKLPNLSIRTLLTLLLAASLLALVRDVSFLHFQPTLRHVWPVATPVHEDSPFRAQKATESSTRSRLPSANGVSVDDLLRLKASSVRGEAFVPPADRYHLSLLHEACMTHKDAIVRYAFGAPGPNQTAEELNLGTLVHEADANVLDRLKQCPDVDIFLPSHVRNSGYCEDTMAYTKYLHARLLPRWAVTKRMHDPSVGRHVDYFDLCPHTPMLFVQHYWDNLPSSPRWPAQKRLYLMPNIEMWELNETHYARADVVLCKTRVCATRVKQWYDQEGNPRETRVLYTKHTSSDQASYARRVLGERVQAKNFTDVRFRHTARSSFWKGTRQVIECWLSRPDFPPLDLYMHEWAYRAMFQGTYDERIASSQIRLITDELDALAFDTIVAESAYFLCPSQMEGYGHYLNQARASGGVIITTDLDPMNELIATDDMGLKVRARRRHDRSIFLDGKSKNPWGLRNVPGMVAAFSFIDLCQTVEHLLNVVPIEKRTAMGEKARVQYHKDTKFFEQAMIELRILARYHASGVSSKDETMRIRDRPTTG</sequence>
<protein>
    <submittedName>
        <fullName evidence="1">Uncharacterized protein</fullName>
    </submittedName>
</protein>
<dbReference type="Proteomes" id="UP001163321">
    <property type="component" value="Chromosome 1"/>
</dbReference>
<dbReference type="EMBL" id="CM047580">
    <property type="protein sequence ID" value="KAI9923120.1"/>
    <property type="molecule type" value="Genomic_DNA"/>
</dbReference>